<dbReference type="OrthoDB" id="5428078at2759"/>
<reference evidence="1" key="1">
    <citation type="submission" date="2021-03" db="EMBL/GenBank/DDBJ databases">
        <authorList>
            <person name="Tagirdzhanova G."/>
        </authorList>
    </citation>
    <scope>NUCLEOTIDE SEQUENCE</scope>
</reference>
<organism evidence="1 2">
    <name type="scientific">Imshaugia aleurites</name>
    <dbReference type="NCBI Taxonomy" id="172621"/>
    <lineage>
        <taxon>Eukaryota</taxon>
        <taxon>Fungi</taxon>
        <taxon>Dikarya</taxon>
        <taxon>Ascomycota</taxon>
        <taxon>Pezizomycotina</taxon>
        <taxon>Lecanoromycetes</taxon>
        <taxon>OSLEUM clade</taxon>
        <taxon>Lecanoromycetidae</taxon>
        <taxon>Lecanorales</taxon>
        <taxon>Lecanorineae</taxon>
        <taxon>Parmeliaceae</taxon>
        <taxon>Imshaugia</taxon>
    </lineage>
</organism>
<proteinExistence type="predicted"/>
<sequence>MLIASSILTDASPQLVVIDVKRLNASLVAPVINSTQKLDAEVQPLNFSHIAAHENSTYQELLTLNPYNLSDTLLITANIQDTTGADISNKISLQMHTTSKRSLAVTNHQTKRTTRSREIDYGCPVGSVFDHSFCVTRSTSLKAYKVSCRVRGRRTYGQPPVVYVAGSCAENEYCVQGGAIMSFNPIAFDRSTRAFCIQTEDFVNVALAGVNAGTTATYNAATSGTFAVDAVLAQPNGETSLFAQSMSIHAQTYSAFFNTEVWGSLPGGDNQCNNCGEIDISPIPAGTKRIKIDVTLPAGVGRGLLLMAVVKSSS</sequence>
<name>A0A8H3FKW3_9LECA</name>
<evidence type="ECO:0000313" key="2">
    <source>
        <dbReference type="Proteomes" id="UP000664534"/>
    </source>
</evidence>
<gene>
    <name evidence="1" type="ORF">IMSHALPRED_006010</name>
</gene>
<keyword evidence="2" id="KW-1185">Reference proteome</keyword>
<dbReference type="Proteomes" id="UP000664534">
    <property type="component" value="Unassembled WGS sequence"/>
</dbReference>
<dbReference type="AlphaFoldDB" id="A0A8H3FKW3"/>
<comment type="caution">
    <text evidence="1">The sequence shown here is derived from an EMBL/GenBank/DDBJ whole genome shotgun (WGS) entry which is preliminary data.</text>
</comment>
<evidence type="ECO:0000313" key="1">
    <source>
        <dbReference type="EMBL" id="CAF9923758.1"/>
    </source>
</evidence>
<dbReference type="EMBL" id="CAJPDT010000034">
    <property type="protein sequence ID" value="CAF9923758.1"/>
    <property type="molecule type" value="Genomic_DNA"/>
</dbReference>
<accession>A0A8H3FKW3</accession>
<protein>
    <submittedName>
        <fullName evidence="1">Uncharacterized protein</fullName>
    </submittedName>
</protein>